<evidence type="ECO:0000256" key="7">
    <source>
        <dbReference type="ARBA" id="ARBA00024202"/>
    </source>
</evidence>
<dbReference type="PANTHER" id="PTHR43386:SF1">
    <property type="entry name" value="D,D-DIPEPTIDE TRANSPORT SYSTEM PERMEASE PROTEIN DDPC-RELATED"/>
    <property type="match status" value="1"/>
</dbReference>
<evidence type="ECO:0000256" key="4">
    <source>
        <dbReference type="ARBA" id="ARBA00022692"/>
    </source>
</evidence>
<feature type="transmembrane region" description="Helical" evidence="8">
    <location>
        <begin position="266"/>
        <end position="285"/>
    </location>
</feature>
<dbReference type="GO" id="GO:0005886">
    <property type="term" value="C:plasma membrane"/>
    <property type="evidence" value="ECO:0007669"/>
    <property type="project" value="UniProtKB-SubCell"/>
</dbReference>
<reference evidence="10 11" key="1">
    <citation type="submission" date="2019-07" db="EMBL/GenBank/DDBJ databases">
        <authorList>
            <person name="Kim J."/>
        </authorList>
    </citation>
    <scope>NUCLEOTIDE SEQUENCE [LARGE SCALE GENOMIC DNA]</scope>
    <source>
        <strain evidence="10 11">N4</strain>
    </source>
</reference>
<feature type="transmembrane region" description="Helical" evidence="8">
    <location>
        <begin position="145"/>
        <end position="169"/>
    </location>
</feature>
<evidence type="ECO:0000256" key="2">
    <source>
        <dbReference type="ARBA" id="ARBA00022448"/>
    </source>
</evidence>
<dbReference type="PANTHER" id="PTHR43386">
    <property type="entry name" value="OLIGOPEPTIDE TRANSPORT SYSTEM PERMEASE PROTEIN APPC"/>
    <property type="match status" value="1"/>
</dbReference>
<dbReference type="InterPro" id="IPR053385">
    <property type="entry name" value="ABC_transport_permease"/>
</dbReference>
<protein>
    <submittedName>
        <fullName evidence="10">ABC transporter permease subunit</fullName>
    </submittedName>
</protein>
<dbReference type="InterPro" id="IPR035906">
    <property type="entry name" value="MetI-like_sf"/>
</dbReference>
<evidence type="ECO:0000256" key="3">
    <source>
        <dbReference type="ARBA" id="ARBA00022475"/>
    </source>
</evidence>
<comment type="caution">
    <text evidence="10">The sequence shown here is derived from an EMBL/GenBank/DDBJ whole genome shotgun (WGS) entry which is preliminary data.</text>
</comment>
<dbReference type="SUPFAM" id="SSF161098">
    <property type="entry name" value="MetI-like"/>
    <property type="match status" value="1"/>
</dbReference>
<dbReference type="Gene3D" id="1.10.3720.10">
    <property type="entry name" value="MetI-like"/>
    <property type="match status" value="1"/>
</dbReference>
<evidence type="ECO:0000256" key="1">
    <source>
        <dbReference type="ARBA" id="ARBA00004651"/>
    </source>
</evidence>
<keyword evidence="11" id="KW-1185">Reference proteome</keyword>
<dbReference type="Pfam" id="PF00528">
    <property type="entry name" value="BPD_transp_1"/>
    <property type="match status" value="1"/>
</dbReference>
<name>A0A559IZX7_9BACL</name>
<keyword evidence="2 8" id="KW-0813">Transport</keyword>
<evidence type="ECO:0000259" key="9">
    <source>
        <dbReference type="PROSITE" id="PS50928"/>
    </source>
</evidence>
<feature type="transmembrane region" description="Helical" evidence="8">
    <location>
        <begin position="36"/>
        <end position="57"/>
    </location>
</feature>
<evidence type="ECO:0000256" key="6">
    <source>
        <dbReference type="ARBA" id="ARBA00023136"/>
    </source>
</evidence>
<sequence length="297" mass="32481">MSSNNNTLSAAAALIQQGRSTRSTSRWKILMRYPLMLIGFTLFLTLILIVIAGPYFVPNDPLLIQMSERLRPASWDYPLGTDHLGRCIFSRLAAGAQMTLSLAGIVITATVLIGVPIGLLSGYVGGRLDSFIMRIVDGIGALPEIIVAIAVSGFLGPSITNLLIAIIAVKWVEYVRLVRSIVLLEREKEYMEAARAAGFGTWHMIRRQLLPHIVSPVIVLASLDIGKIILIVSSLSYLGLGAQPPTPEWGAMLNDGRPYFQTIPELMIYPGLCIMLVVMLCNLIGDGLRQLLDVRNK</sequence>
<dbReference type="AlphaFoldDB" id="A0A559IZX7"/>
<organism evidence="10 11">
    <name type="scientific">Paenibacillus agilis</name>
    <dbReference type="NCBI Taxonomy" id="3020863"/>
    <lineage>
        <taxon>Bacteria</taxon>
        <taxon>Bacillati</taxon>
        <taxon>Bacillota</taxon>
        <taxon>Bacilli</taxon>
        <taxon>Bacillales</taxon>
        <taxon>Paenibacillaceae</taxon>
        <taxon>Paenibacillus</taxon>
    </lineage>
</organism>
<evidence type="ECO:0000256" key="8">
    <source>
        <dbReference type="RuleBase" id="RU363032"/>
    </source>
</evidence>
<dbReference type="CDD" id="cd06261">
    <property type="entry name" value="TM_PBP2"/>
    <property type="match status" value="1"/>
</dbReference>
<keyword evidence="5 8" id="KW-1133">Transmembrane helix</keyword>
<evidence type="ECO:0000256" key="5">
    <source>
        <dbReference type="ARBA" id="ARBA00022989"/>
    </source>
</evidence>
<accession>A0A559IZX7</accession>
<comment type="similarity">
    <text evidence="7">Belongs to the binding-protein-dependent transport system permease family. OppBC subfamily.</text>
</comment>
<keyword evidence="3" id="KW-1003">Cell membrane</keyword>
<dbReference type="GO" id="GO:0055085">
    <property type="term" value="P:transmembrane transport"/>
    <property type="evidence" value="ECO:0007669"/>
    <property type="project" value="InterPro"/>
</dbReference>
<feature type="transmembrane region" description="Helical" evidence="8">
    <location>
        <begin position="100"/>
        <end position="125"/>
    </location>
</feature>
<dbReference type="InterPro" id="IPR050366">
    <property type="entry name" value="BP-dependent_transpt_permease"/>
</dbReference>
<comment type="subcellular location">
    <subcellularLocation>
        <location evidence="1 8">Cell membrane</location>
        <topology evidence="1 8">Multi-pass membrane protein</topology>
    </subcellularLocation>
</comment>
<gene>
    <name evidence="10" type="ORF">FPZ44_09040</name>
</gene>
<dbReference type="RefSeq" id="WP_144989427.1">
    <property type="nucleotide sequence ID" value="NZ_VNJK01000001.1"/>
</dbReference>
<dbReference type="EMBL" id="VNJK01000001">
    <property type="protein sequence ID" value="TVX93189.1"/>
    <property type="molecule type" value="Genomic_DNA"/>
</dbReference>
<feature type="domain" description="ABC transmembrane type-1" evidence="9">
    <location>
        <begin position="96"/>
        <end position="285"/>
    </location>
</feature>
<dbReference type="OrthoDB" id="9797472at2"/>
<dbReference type="InterPro" id="IPR000515">
    <property type="entry name" value="MetI-like"/>
</dbReference>
<evidence type="ECO:0000313" key="11">
    <source>
        <dbReference type="Proteomes" id="UP000318102"/>
    </source>
</evidence>
<keyword evidence="4 8" id="KW-0812">Transmembrane</keyword>
<dbReference type="PROSITE" id="PS50928">
    <property type="entry name" value="ABC_TM1"/>
    <property type="match status" value="1"/>
</dbReference>
<dbReference type="NCBIfam" id="NF045474">
    <property type="entry name" value="Opp2C"/>
    <property type="match status" value="1"/>
</dbReference>
<proteinExistence type="inferred from homology"/>
<evidence type="ECO:0000313" key="10">
    <source>
        <dbReference type="EMBL" id="TVX93189.1"/>
    </source>
</evidence>
<dbReference type="Proteomes" id="UP000318102">
    <property type="component" value="Unassembled WGS sequence"/>
</dbReference>
<keyword evidence="6 8" id="KW-0472">Membrane</keyword>